<reference evidence="13 14" key="1">
    <citation type="submission" date="2017-09" db="EMBL/GenBank/DDBJ databases">
        <title>Genome sequencing of Besnoitia besnoiti strain Bb-Ger1.</title>
        <authorList>
            <person name="Schares G."/>
            <person name="Venepally P."/>
            <person name="Lorenzi H.A."/>
        </authorList>
    </citation>
    <scope>NUCLEOTIDE SEQUENCE [LARGE SCALE GENOMIC DNA]</scope>
    <source>
        <strain evidence="13 14">Bb-Ger1</strain>
    </source>
</reference>
<feature type="region of interest" description="Disordered" evidence="11">
    <location>
        <begin position="780"/>
        <end position="820"/>
    </location>
</feature>
<feature type="compositionally biased region" description="Basic and acidic residues" evidence="11">
    <location>
        <begin position="320"/>
        <end position="330"/>
    </location>
</feature>
<sequence>MATLERLGVQGIRCFAPDHLEVIAFEKPLTVIVGHNGAGKTTVVECLKYATTGELPPCVDRGRGWLHDPRLLDAAEVKGQVRLRIHTKGGKELTVVRSMQVSQTIDRKGQCKATFKQLEPYLQLKDSATGKKASIGNKCADIDVQLPGLLGIHRAVLEHVVFCHQEDSCWPLSEMPVLKKKFDQLFGATRYVKALEHIRATRKQHAAEAKDRQHDVQLVGGHRRQARLLRRQLEEAKSLEREEEEQLRSTGASLERHAALLRAREEAQAREAAVRRQLEVSIRLVARLEEELEEQKAAQESERREEREREREHRRLARARAAERRQREDGEGPSSCDHAEAEDEAERAWRKEEEEEEKFRLAVEQEGYQELVDLAKDIEQQFAAKRDRLAALEGDLLRRENESAALTERLHAEQHKAAEGIRAEERKATALTERTKIVRSLLRGCRGKLVGAEDDASEEGGPRDQEGVALRSDAAIHEEVERHLERLHREKAAAAREGERRAQEMKEESDRLQEKCAALQALVGAGDELLTHLRKETRALTEAKQRKRPREDVARELQRITAEEDAERGRDREEGETTSAAARIADLEATLKRVDEQLQALRCRRGVLDRRRRLAEEQSERQMSLQLAKQRLKEMEKDVAERQGTFISDVAAWRTIAASKADAGDAHSTEMSFDEAVAFVSSQAEQRKGEKAREHQKAAAASLNSCRGQGELGASSLRSLLLAFRQNLLRAASFSSASPSSLFASSPGESSDAAGRLRSTAWPPHLLQLLKDSALRSRDLARDQWRQGAPASASSGGAAPASSPPQGAQPGEADGPLDSDDLVSADASLLLAVYEEGRHARAAADVARDIERLKREADDLASLYAGAQDACAAADSSRAFAAQGWLHALAQESERGNACALCKREFRTPEELRATQEEVERRVEALPQQVRDAEARQKEIRNQLDNLQEERLLFAALAKQNEEICQKRALLKMLRQNLGHLEDQVRIAEQLAEEATRSDENLKRLLETANALHQLQTAGLRKARHDVDAAEAQLRAAVAAVVKASSAAPVSEGCGVDSSGDASHSFLDMEEINKAFEALEDEQSKVYALRDETQATLTAAVEARFARHQRLDNLKRRREDLQREVQEVRQLEGQIEKNATAIYAKEGELPGQKAELARMQQRAAEASASLRTEEKRVEDALRKFDEQIKSIQKERELLSETSRAIAEADVALTRARESSAVTAELTQLRAKREELNAQLGRMKKAREEQRTACGRGQRFLALVKNRVALFHKEEDIERERKRIAELGAQLRADRCRRRRETPGGGVGEGDSAADGPGAEDAAGAEPEDESENELEREIEALRRKTEQEKDTRARLEGSLMTRRERVKEIETELAGSAVYKDVEEKYRSALVDAETEAMVTKDLDRYHRALDKALMKYHSMKMQEINATMKELWQTMYTGHDIDYIAIRSDTEETASPAALSIFGSSAATAPAAGQRSYNYRLVMVKGSVELEMRGRCSAGQKILASLIVRLALAETFCVHCGVLALDEPTTNLDRYNCESLAKALAALVEARRTSTSFQLILITHDEQFVMRLARHGLCDKFYKISKALSGESRITCCDIHGF</sequence>
<dbReference type="GO" id="GO:0000722">
    <property type="term" value="P:telomere maintenance via recombination"/>
    <property type="evidence" value="ECO:0007669"/>
    <property type="project" value="TreeGrafter"/>
</dbReference>
<comment type="subcellular location">
    <subcellularLocation>
        <location evidence="3">Chromosome</location>
    </subcellularLocation>
    <subcellularLocation>
        <location evidence="2">Nucleus</location>
    </subcellularLocation>
</comment>
<dbReference type="GeneID" id="40312651"/>
<keyword evidence="14" id="KW-1185">Reference proteome</keyword>
<feature type="region of interest" description="Disordered" evidence="11">
    <location>
        <begin position="1295"/>
        <end position="1335"/>
    </location>
</feature>
<feature type="compositionally biased region" description="Low complexity" evidence="11">
    <location>
        <begin position="1309"/>
        <end position="1324"/>
    </location>
</feature>
<dbReference type="SUPFAM" id="SSF52540">
    <property type="entry name" value="P-loop containing nucleoside triphosphate hydrolases"/>
    <property type="match status" value="1"/>
</dbReference>
<dbReference type="VEuPathDB" id="ToxoDB:BESB_077250"/>
<dbReference type="KEGG" id="bbes:BESB_077250"/>
<evidence type="ECO:0000256" key="7">
    <source>
        <dbReference type="ARBA" id="ARBA00022833"/>
    </source>
</evidence>
<dbReference type="GO" id="GO:0016887">
    <property type="term" value="F:ATP hydrolysis activity"/>
    <property type="evidence" value="ECO:0007669"/>
    <property type="project" value="InterPro"/>
</dbReference>
<evidence type="ECO:0000256" key="8">
    <source>
        <dbReference type="ARBA" id="ARBA00023242"/>
    </source>
</evidence>
<feature type="compositionally biased region" description="Low complexity" evidence="11">
    <location>
        <begin position="787"/>
        <end position="811"/>
    </location>
</feature>
<dbReference type="PANTHER" id="PTHR18867">
    <property type="entry name" value="RAD50"/>
    <property type="match status" value="1"/>
</dbReference>
<evidence type="ECO:0000313" key="14">
    <source>
        <dbReference type="Proteomes" id="UP000224006"/>
    </source>
</evidence>
<dbReference type="OrthoDB" id="332661at2759"/>
<feature type="coiled-coil region" evidence="10">
    <location>
        <begin position="584"/>
        <end position="645"/>
    </location>
</feature>
<feature type="region of interest" description="Disordered" evidence="11">
    <location>
        <begin position="484"/>
        <end position="509"/>
    </location>
</feature>
<organism evidence="13 14">
    <name type="scientific">Besnoitia besnoiti</name>
    <name type="common">Apicomplexan protozoan</name>
    <dbReference type="NCBI Taxonomy" id="94643"/>
    <lineage>
        <taxon>Eukaryota</taxon>
        <taxon>Sar</taxon>
        <taxon>Alveolata</taxon>
        <taxon>Apicomplexa</taxon>
        <taxon>Conoidasida</taxon>
        <taxon>Coccidia</taxon>
        <taxon>Eucoccidiorida</taxon>
        <taxon>Eimeriorina</taxon>
        <taxon>Sarcocystidae</taxon>
        <taxon>Besnoitia</taxon>
    </lineage>
</organism>
<evidence type="ECO:0000256" key="9">
    <source>
        <dbReference type="ARBA" id="ARBA00049360"/>
    </source>
</evidence>
<feature type="coiled-coil region" evidence="10">
    <location>
        <begin position="222"/>
        <end position="250"/>
    </location>
</feature>
<feature type="coiled-coil region" evidence="10">
    <location>
        <begin position="916"/>
        <end position="1040"/>
    </location>
</feature>
<keyword evidence="5" id="KW-0158">Chromosome</keyword>
<protein>
    <submittedName>
        <fullName evidence="13">RecF/RecN/SMC N terminal domain-containing protein</fullName>
    </submittedName>
</protein>
<dbReference type="GO" id="GO:0000794">
    <property type="term" value="C:condensed nuclear chromosome"/>
    <property type="evidence" value="ECO:0007669"/>
    <property type="project" value="TreeGrafter"/>
</dbReference>
<dbReference type="GO" id="GO:0007004">
    <property type="term" value="P:telomere maintenance via telomerase"/>
    <property type="evidence" value="ECO:0007669"/>
    <property type="project" value="TreeGrafter"/>
</dbReference>
<dbReference type="RefSeq" id="XP_029217517.1">
    <property type="nucleotide sequence ID" value="XM_029366086.1"/>
</dbReference>
<evidence type="ECO:0000256" key="1">
    <source>
        <dbReference type="ARBA" id="ARBA00001947"/>
    </source>
</evidence>
<keyword evidence="10" id="KW-0175">Coiled coil</keyword>
<dbReference type="InterPro" id="IPR027417">
    <property type="entry name" value="P-loop_NTPase"/>
</dbReference>
<dbReference type="GO" id="GO:0006302">
    <property type="term" value="P:double-strand break repair"/>
    <property type="evidence" value="ECO:0007669"/>
    <property type="project" value="InterPro"/>
</dbReference>
<feature type="region of interest" description="Disordered" evidence="11">
    <location>
        <begin position="540"/>
        <end position="579"/>
    </location>
</feature>
<proteinExistence type="inferred from homology"/>
<evidence type="ECO:0000256" key="5">
    <source>
        <dbReference type="ARBA" id="ARBA00022454"/>
    </source>
</evidence>
<comment type="caution">
    <text evidence="13">The sequence shown here is derived from an EMBL/GenBank/DDBJ whole genome shotgun (WGS) entry which is preliminary data.</text>
</comment>
<dbReference type="GO" id="GO:0070192">
    <property type="term" value="P:chromosome organization involved in meiotic cell cycle"/>
    <property type="evidence" value="ECO:0007669"/>
    <property type="project" value="TreeGrafter"/>
</dbReference>
<evidence type="ECO:0000256" key="2">
    <source>
        <dbReference type="ARBA" id="ARBA00004123"/>
    </source>
</evidence>
<evidence type="ECO:0000256" key="3">
    <source>
        <dbReference type="ARBA" id="ARBA00004286"/>
    </source>
</evidence>
<dbReference type="GO" id="GO:0030870">
    <property type="term" value="C:Mre11 complex"/>
    <property type="evidence" value="ECO:0007669"/>
    <property type="project" value="TreeGrafter"/>
</dbReference>
<feature type="coiled-coil region" evidence="10">
    <location>
        <begin position="1111"/>
        <end position="1252"/>
    </location>
</feature>
<gene>
    <name evidence="13" type="ORF">BESB_077250</name>
</gene>
<feature type="region of interest" description="Disordered" evidence="11">
    <location>
        <begin position="293"/>
        <end position="351"/>
    </location>
</feature>
<dbReference type="EMBL" id="NWUJ01000008">
    <property type="protein sequence ID" value="PFH33508.1"/>
    <property type="molecule type" value="Genomic_DNA"/>
</dbReference>
<evidence type="ECO:0000313" key="13">
    <source>
        <dbReference type="EMBL" id="PFH33508.1"/>
    </source>
</evidence>
<evidence type="ECO:0000259" key="12">
    <source>
        <dbReference type="Pfam" id="PF13476"/>
    </source>
</evidence>
<evidence type="ECO:0000256" key="10">
    <source>
        <dbReference type="SAM" id="Coils"/>
    </source>
</evidence>
<feature type="compositionally biased region" description="Basic and acidic residues" evidence="11">
    <location>
        <begin position="293"/>
        <end position="313"/>
    </location>
</feature>
<keyword evidence="6" id="KW-0479">Metal-binding</keyword>
<dbReference type="GO" id="GO:0003691">
    <property type="term" value="F:double-stranded telomeric DNA binding"/>
    <property type="evidence" value="ECO:0007669"/>
    <property type="project" value="TreeGrafter"/>
</dbReference>
<comment type="cofactor">
    <cofactor evidence="1">
        <name>Zn(2+)</name>
        <dbReference type="ChEBI" id="CHEBI:29105"/>
    </cofactor>
</comment>
<accession>A0A2A9M4U6</accession>
<keyword evidence="8" id="KW-0539">Nucleus</keyword>
<comment type="similarity">
    <text evidence="4">Belongs to the SMC family. RAD50 subfamily.</text>
</comment>
<comment type="catalytic activity">
    <reaction evidence="9">
        <text>ATP + H2O = ADP + phosphate + H(+)</text>
        <dbReference type="Rhea" id="RHEA:13065"/>
        <dbReference type="ChEBI" id="CHEBI:15377"/>
        <dbReference type="ChEBI" id="CHEBI:15378"/>
        <dbReference type="ChEBI" id="CHEBI:30616"/>
        <dbReference type="ChEBI" id="CHEBI:43474"/>
        <dbReference type="ChEBI" id="CHEBI:456216"/>
    </reaction>
</comment>
<dbReference type="PANTHER" id="PTHR18867:SF12">
    <property type="entry name" value="DNA REPAIR PROTEIN RAD50"/>
    <property type="match status" value="1"/>
</dbReference>
<dbReference type="Pfam" id="PF13476">
    <property type="entry name" value="AAA_23"/>
    <property type="match status" value="1"/>
</dbReference>
<dbReference type="Gene3D" id="3.40.50.300">
    <property type="entry name" value="P-loop containing nucleotide triphosphate hydrolases"/>
    <property type="match status" value="2"/>
</dbReference>
<evidence type="ECO:0000256" key="6">
    <source>
        <dbReference type="ARBA" id="ARBA00022723"/>
    </source>
</evidence>
<dbReference type="Proteomes" id="UP000224006">
    <property type="component" value="Chromosome VII"/>
</dbReference>
<dbReference type="STRING" id="94643.A0A2A9M4U6"/>
<feature type="compositionally biased region" description="Basic and acidic residues" evidence="11">
    <location>
        <begin position="540"/>
        <end position="575"/>
    </location>
</feature>
<dbReference type="InterPro" id="IPR038729">
    <property type="entry name" value="Rad50/SbcC_AAA"/>
</dbReference>
<evidence type="ECO:0000256" key="11">
    <source>
        <dbReference type="SAM" id="MobiDB-lite"/>
    </source>
</evidence>
<dbReference type="GO" id="GO:0051880">
    <property type="term" value="F:G-quadruplex DNA binding"/>
    <property type="evidence" value="ECO:0007669"/>
    <property type="project" value="TreeGrafter"/>
</dbReference>
<name>A0A2A9M4U6_BESBE</name>
<dbReference type="GO" id="GO:0046872">
    <property type="term" value="F:metal ion binding"/>
    <property type="evidence" value="ECO:0007669"/>
    <property type="project" value="UniProtKB-KW"/>
</dbReference>
<keyword evidence="7" id="KW-0862">Zinc</keyword>
<evidence type="ECO:0000256" key="4">
    <source>
        <dbReference type="ARBA" id="ARBA00009439"/>
    </source>
</evidence>
<feature type="coiled-coil region" evidence="10">
    <location>
        <begin position="843"/>
        <end position="870"/>
    </location>
</feature>
<dbReference type="GO" id="GO:0043047">
    <property type="term" value="F:single-stranded telomeric DNA binding"/>
    <property type="evidence" value="ECO:0007669"/>
    <property type="project" value="TreeGrafter"/>
</dbReference>
<feature type="domain" description="Rad50/SbcC-type AAA" evidence="12">
    <location>
        <begin position="6"/>
        <end position="236"/>
    </location>
</feature>